<dbReference type="Pfam" id="PF04717">
    <property type="entry name" value="Phage_base_V"/>
    <property type="match status" value="1"/>
</dbReference>
<proteinExistence type="inferred from homology"/>
<dbReference type="Pfam" id="PF05954">
    <property type="entry name" value="Phage_GPD"/>
    <property type="match status" value="1"/>
</dbReference>
<dbReference type="Gene3D" id="3.55.50.10">
    <property type="entry name" value="Baseplate protein-like domains"/>
    <property type="match status" value="1"/>
</dbReference>
<dbReference type="InterPro" id="IPR054030">
    <property type="entry name" value="Gp5_Vgr_C"/>
</dbReference>
<dbReference type="Proteomes" id="UP000503482">
    <property type="component" value="Chromosome"/>
</dbReference>
<organism evidence="4 5">
    <name type="scientific">Arcobacter venerupis</name>
    <dbReference type="NCBI Taxonomy" id="1054033"/>
    <lineage>
        <taxon>Bacteria</taxon>
        <taxon>Pseudomonadati</taxon>
        <taxon>Campylobacterota</taxon>
        <taxon>Epsilonproteobacteria</taxon>
        <taxon>Campylobacterales</taxon>
        <taxon>Arcobacteraceae</taxon>
        <taxon>Arcobacter</taxon>
    </lineage>
</organism>
<dbReference type="InterPro" id="IPR037026">
    <property type="entry name" value="Vgr_OB-fold_dom_sf"/>
</dbReference>
<dbReference type="RefSeq" id="WP_128358117.1">
    <property type="nucleotide sequence ID" value="NZ_CP053840.1"/>
</dbReference>
<feature type="domain" description="Gp5/Type VI secretion system Vgr protein OB-fold" evidence="2">
    <location>
        <begin position="430"/>
        <end position="495"/>
    </location>
</feature>
<keyword evidence="5" id="KW-1185">Reference proteome</keyword>
<protein>
    <submittedName>
        <fullName evidence="4">Type VI secretion system, syringe needle protein</fullName>
    </submittedName>
</protein>
<gene>
    <name evidence="4" type="primary">tssI2</name>
    <name evidence="4" type="ORF">AVENP_1768</name>
</gene>
<dbReference type="Pfam" id="PF22178">
    <property type="entry name" value="Gp5_trimer_C"/>
    <property type="match status" value="1"/>
</dbReference>
<sequence>MSKELIEEKVNSVVNKLKDLRIEIRQDIVCRLKLLNYKTNDTLGVSDGNYSVYELNGESRVNSPYFFELTFVSDEFIKIEDIVDTDVQIRLSDSVNPLVRKDIYGKIYEAAEDSVVAKKYLYKIKVVSPMYYLGLTNKYEIFQDKTVVDIISEIINRYNQLLNIKIDVKIDETLAPKREYVTQYDQSDLEFIQMLCEEEGYSLIIDYSSNDPYSVIVCELNEHAIVKTYSSTCSFNHSKKFKTSNYVEDYYDKNNPSLDYKLSYGANINSSVKDNDSTKQLRTDIKKEKLRDKLNLLDESYYKDLNRYTKIDSQREYSKSNIIKGVSQELNINDSLCITLEDEKANKKIDVIILNVIYKGKFENALDEYRQNVKDNEKHELQYEVEFESIPKDINYKPSISIKKPRINSIVTAIVSNGESNTKDYENTIDVDDEGKIKVLFHFERNRISSCYLRVSNFYAGTNFGSQFLPRVNSEVIVSFVNGDPDLPIIIGSLHNGENKNPYNLPENKTKSYIKSYSMPQYEDKEGYNEMAFEDKRGQEELSFRAQRDMNTLVLNNQLTHVQNNSKIIIDNEKEETVESNSILIVNKDYTQNVKENHINVVEKEKLTTVQEDYEIHVLKDFNTIVKNDLKSIVEENVVTSIKNTLVKYVEKDVSDKYLENLFVQVANEMGIDIKDSFHLNTTNVLLEGNNEIVIESSSGISIRSGSNVLTIDNSGIHFNTPNYNENSGNGGVNGMEVSKILFKESQKIKQKPIFSK</sequence>
<evidence type="ECO:0000259" key="3">
    <source>
        <dbReference type="Pfam" id="PF22178"/>
    </source>
</evidence>
<evidence type="ECO:0000256" key="1">
    <source>
        <dbReference type="ARBA" id="ARBA00005558"/>
    </source>
</evidence>
<dbReference type="SUPFAM" id="SSF69279">
    <property type="entry name" value="Phage tail proteins"/>
    <property type="match status" value="1"/>
</dbReference>
<dbReference type="InterPro" id="IPR017847">
    <property type="entry name" value="T6SS_RhsGE_Vgr_subset"/>
</dbReference>
<dbReference type="NCBIfam" id="TIGR01646">
    <property type="entry name" value="vgr_GE"/>
    <property type="match status" value="1"/>
</dbReference>
<comment type="similarity">
    <text evidence="1">Belongs to the VgrG protein family.</text>
</comment>
<evidence type="ECO:0000313" key="5">
    <source>
        <dbReference type="Proteomes" id="UP000503482"/>
    </source>
</evidence>
<evidence type="ECO:0000313" key="4">
    <source>
        <dbReference type="EMBL" id="QKF67313.1"/>
    </source>
</evidence>
<name>A0AAE7E3J1_9BACT</name>
<dbReference type="KEGG" id="avp:AVENP_1768"/>
<dbReference type="InterPro" id="IPR006533">
    <property type="entry name" value="T6SS_Vgr_RhsGE"/>
</dbReference>
<reference evidence="4 5" key="1">
    <citation type="submission" date="2020-05" db="EMBL/GenBank/DDBJ databases">
        <title>Complete genome sequencing of Campylobacter and Arcobacter type strains.</title>
        <authorList>
            <person name="Miller W.G."/>
            <person name="Yee E."/>
        </authorList>
    </citation>
    <scope>NUCLEOTIDE SEQUENCE [LARGE SCALE GENOMIC DNA]</scope>
    <source>
        <strain evidence="4 5">LMG 26156</strain>
    </source>
</reference>
<dbReference type="Gene3D" id="2.40.50.230">
    <property type="entry name" value="Gp5 N-terminal domain"/>
    <property type="match status" value="1"/>
</dbReference>
<evidence type="ECO:0000259" key="2">
    <source>
        <dbReference type="Pfam" id="PF04717"/>
    </source>
</evidence>
<dbReference type="Gene3D" id="2.30.110.50">
    <property type="match status" value="1"/>
</dbReference>
<dbReference type="InterPro" id="IPR006531">
    <property type="entry name" value="Gp5/Vgr_OB"/>
</dbReference>
<accession>A0AAE7E3J1</accession>
<feature type="domain" description="Gp5/Type VI secretion system Vgr C-terminal trimerisation" evidence="3">
    <location>
        <begin position="513"/>
        <end position="618"/>
    </location>
</feature>
<dbReference type="SUPFAM" id="SSF69255">
    <property type="entry name" value="gp5 N-terminal domain-like"/>
    <property type="match status" value="1"/>
</dbReference>
<dbReference type="NCBIfam" id="TIGR03361">
    <property type="entry name" value="VI_Rhs_Vgr"/>
    <property type="match status" value="1"/>
</dbReference>
<dbReference type="AlphaFoldDB" id="A0AAE7E3J1"/>
<dbReference type="EMBL" id="CP053840">
    <property type="protein sequence ID" value="QKF67313.1"/>
    <property type="molecule type" value="Genomic_DNA"/>
</dbReference>
<dbReference type="SUPFAM" id="SSF69349">
    <property type="entry name" value="Phage fibre proteins"/>
    <property type="match status" value="1"/>
</dbReference>